<reference evidence="2" key="3">
    <citation type="submission" date="2025-09" db="UniProtKB">
        <authorList>
            <consortium name="Ensembl"/>
        </authorList>
    </citation>
    <scope>IDENTIFICATION</scope>
    <source>
        <strain evidence="2">Thoroughbred</strain>
    </source>
</reference>
<dbReference type="PANTHER" id="PTHR34754:SF1">
    <property type="entry name" value="COILED-COIL DOMAIN-CONTAINING PROTEIN 60"/>
    <property type="match status" value="1"/>
</dbReference>
<organism evidence="2 3">
    <name type="scientific">Equus caballus</name>
    <name type="common">Horse</name>
    <dbReference type="NCBI Taxonomy" id="9796"/>
    <lineage>
        <taxon>Eukaryota</taxon>
        <taxon>Metazoa</taxon>
        <taxon>Chordata</taxon>
        <taxon>Craniata</taxon>
        <taxon>Vertebrata</taxon>
        <taxon>Euteleostomi</taxon>
        <taxon>Mammalia</taxon>
        <taxon>Eutheria</taxon>
        <taxon>Laurasiatheria</taxon>
        <taxon>Perissodactyla</taxon>
        <taxon>Equidae</taxon>
        <taxon>Equus</taxon>
    </lineage>
</organism>
<feature type="compositionally biased region" description="Low complexity" evidence="1">
    <location>
        <begin position="235"/>
        <end position="253"/>
    </location>
</feature>
<dbReference type="Bgee" id="ENSECAG00000018470">
    <property type="expression patterns" value="Expressed in testis and 7 other cell types or tissues"/>
</dbReference>
<accession>A0A3Q2HRL7</accession>
<evidence type="ECO:0000313" key="3">
    <source>
        <dbReference type="Proteomes" id="UP000002281"/>
    </source>
</evidence>
<evidence type="ECO:0000256" key="1">
    <source>
        <dbReference type="SAM" id="MobiDB-lite"/>
    </source>
</evidence>
<feature type="compositionally biased region" description="Basic and acidic residues" evidence="1">
    <location>
        <begin position="335"/>
        <end position="348"/>
    </location>
</feature>
<dbReference type="PANTHER" id="PTHR34754">
    <property type="entry name" value="COILED-COIL DOMAIN-CONTAINING PROTEIN 60"/>
    <property type="match status" value="1"/>
</dbReference>
<dbReference type="InterPro" id="IPR031526">
    <property type="entry name" value="DUF4698"/>
</dbReference>
<reference evidence="2" key="2">
    <citation type="submission" date="2025-08" db="UniProtKB">
        <authorList>
            <consortium name="Ensembl"/>
        </authorList>
    </citation>
    <scope>IDENTIFICATION</scope>
    <source>
        <strain evidence="2">Thoroughbred</strain>
    </source>
</reference>
<proteinExistence type="predicted"/>
<name>A0A3Q2HRL7_HORSE</name>
<keyword evidence="3" id="KW-1185">Reference proteome</keyword>
<feature type="region of interest" description="Disordered" evidence="1">
    <location>
        <begin position="219"/>
        <end position="295"/>
    </location>
</feature>
<dbReference type="AlphaFoldDB" id="A0A3Q2HRL7"/>
<dbReference type="Ensembl" id="ENSECAT00000030028.2">
    <property type="protein sequence ID" value="ENSECAP00000037775.1"/>
    <property type="gene ID" value="ENSECAG00000018470.4"/>
</dbReference>
<reference evidence="2 3" key="1">
    <citation type="journal article" date="2009" name="Science">
        <title>Genome sequence, comparative analysis, and population genetics of the domestic horse.</title>
        <authorList>
            <consortium name="Broad Institute Genome Sequencing Platform"/>
            <consortium name="Broad Institute Whole Genome Assembly Team"/>
            <person name="Wade C.M."/>
            <person name="Giulotto E."/>
            <person name="Sigurdsson S."/>
            <person name="Zoli M."/>
            <person name="Gnerre S."/>
            <person name="Imsland F."/>
            <person name="Lear T.L."/>
            <person name="Adelson D.L."/>
            <person name="Bailey E."/>
            <person name="Bellone R.R."/>
            <person name="Bloecker H."/>
            <person name="Distl O."/>
            <person name="Edgar R.C."/>
            <person name="Garber M."/>
            <person name="Leeb T."/>
            <person name="Mauceli E."/>
            <person name="MacLeod J.N."/>
            <person name="Penedo M.C.T."/>
            <person name="Raison J.M."/>
            <person name="Sharpe T."/>
            <person name="Vogel J."/>
            <person name="Andersson L."/>
            <person name="Antczak D.F."/>
            <person name="Biagi T."/>
            <person name="Binns M.M."/>
            <person name="Chowdhary B.P."/>
            <person name="Coleman S.J."/>
            <person name="Della Valle G."/>
            <person name="Fryc S."/>
            <person name="Guerin G."/>
            <person name="Hasegawa T."/>
            <person name="Hill E.W."/>
            <person name="Jurka J."/>
            <person name="Kiialainen A."/>
            <person name="Lindgren G."/>
            <person name="Liu J."/>
            <person name="Magnani E."/>
            <person name="Mickelson J.R."/>
            <person name="Murray J."/>
            <person name="Nergadze S.G."/>
            <person name="Onofrio R."/>
            <person name="Pedroni S."/>
            <person name="Piras M.F."/>
            <person name="Raudsepp T."/>
            <person name="Rocchi M."/>
            <person name="Roeed K.H."/>
            <person name="Ryder O.A."/>
            <person name="Searle S."/>
            <person name="Skow L."/>
            <person name="Swinburne J.E."/>
            <person name="Syvaenen A.C."/>
            <person name="Tozaki T."/>
            <person name="Valberg S.J."/>
            <person name="Vaudin M."/>
            <person name="White J.R."/>
            <person name="Zody M.C."/>
            <person name="Lander E.S."/>
            <person name="Lindblad-Toh K."/>
        </authorList>
    </citation>
    <scope>NUCLEOTIDE SEQUENCE [LARGE SCALE GENOMIC DNA]</scope>
    <source>
        <strain evidence="2 3">Thoroughbred</strain>
    </source>
</reference>
<evidence type="ECO:0000313" key="2">
    <source>
        <dbReference type="Ensembl" id="ENSECAP00000037775.1"/>
    </source>
</evidence>
<feature type="region of interest" description="Disordered" evidence="1">
    <location>
        <begin position="335"/>
        <end position="371"/>
    </location>
</feature>
<dbReference type="Pfam" id="PF15769">
    <property type="entry name" value="DUF4698"/>
    <property type="match status" value="1"/>
</dbReference>
<dbReference type="Proteomes" id="UP000002281">
    <property type="component" value="Chromosome 8"/>
</dbReference>
<protein>
    <submittedName>
        <fullName evidence="2">Coiled-coil domain containing 60</fullName>
    </submittedName>
</protein>
<dbReference type="VGNC" id="VGNC:16171">
    <property type="gene designation" value="CCDC60"/>
</dbReference>
<dbReference type="GeneTree" id="ENSGT00390000015428"/>
<evidence type="ECO:0000313" key="4">
    <source>
        <dbReference type="VGNC" id="VGNC:16171"/>
    </source>
</evidence>
<sequence length="508" mass="58152">MTKIPATKKIQSSSNLGGLWPFFASDHLTPVQDKPMKSLKYMDREIINLKKDLVRSRFLIHSVKIGRSYFTMLREESAMKKKQQQLQKLQEEEKHKFTPAKKISEVQYGDILLTTYDDDKTKKMGAGVILRPFTPVHSCIISSSLPVAHVEPLFRQLCALHWLLEALTIDHTHHTMKPVITCWNPKDPGGSKNTIRKITKDKSMGQRWEHFVTAPKTKKFKIPGLRPTARKPSRRGSTLSLSRTSGGSSPQSSMVSVNPGSDEPPSVTTQATCSKDVEDNESSSTKQEEEPLHINLQKLLEMVREDARRTIAMENGTQRKAPSILSMLRQNKSDSAYKDMQTTHKSSDRSSSTSGESHIQPVQKKSKRRQEERGLQKFHSFSLVSNFQKDIAKMRHQVPVVKGDAEEIADHWYFDLLSKLPEDLKNFRPAKKILAKLQKFGENLDLRIRPHVLLKVLQDLRIWELCSPDIAVAIEFVREHIIHMPQEDYINWLQNRINIPIRPHSAQV</sequence>
<gene>
    <name evidence="2 4" type="primary">CCDC60</name>
</gene>